<dbReference type="InterPro" id="IPR036117">
    <property type="entry name" value="DhaL_dom_sf"/>
</dbReference>
<dbReference type="InterPro" id="IPR050270">
    <property type="entry name" value="DegV_domain_contain"/>
</dbReference>
<dbReference type="Pfam" id="PF21645">
    <property type="entry name" value="FakA-like_M"/>
    <property type="match status" value="1"/>
</dbReference>
<gene>
    <name evidence="2" type="ORF">COY73_02820</name>
</gene>
<evidence type="ECO:0000259" key="1">
    <source>
        <dbReference type="PROSITE" id="PS51480"/>
    </source>
</evidence>
<comment type="caution">
    <text evidence="2">The sequence shown here is derived from an EMBL/GenBank/DDBJ whole genome shotgun (WGS) entry which is preliminary data.</text>
</comment>
<dbReference type="AlphaFoldDB" id="A0A2M7R5W5"/>
<dbReference type="InterPro" id="IPR004007">
    <property type="entry name" value="DhaL_dom"/>
</dbReference>
<evidence type="ECO:0000313" key="2">
    <source>
        <dbReference type="EMBL" id="PIY88779.1"/>
    </source>
</evidence>
<dbReference type="Gene3D" id="1.25.40.340">
    <property type="match status" value="1"/>
</dbReference>
<proteinExistence type="predicted"/>
<dbReference type="GO" id="GO:0004371">
    <property type="term" value="F:glycerone kinase activity"/>
    <property type="evidence" value="ECO:0007669"/>
    <property type="project" value="InterPro"/>
</dbReference>
<reference evidence="3" key="1">
    <citation type="submission" date="2017-09" db="EMBL/GenBank/DDBJ databases">
        <title>Depth-based differentiation of microbial function through sediment-hosted aquifers and enrichment of novel symbionts in the deep terrestrial subsurface.</title>
        <authorList>
            <person name="Probst A.J."/>
            <person name="Ladd B."/>
            <person name="Jarett J.K."/>
            <person name="Geller-Mcgrath D.E."/>
            <person name="Sieber C.M.K."/>
            <person name="Emerson J.B."/>
            <person name="Anantharaman K."/>
            <person name="Thomas B.C."/>
            <person name="Malmstrom R."/>
            <person name="Stieglmeier M."/>
            <person name="Klingl A."/>
            <person name="Woyke T."/>
            <person name="Ryan C.M."/>
            <person name="Banfield J.F."/>
        </authorList>
    </citation>
    <scope>NUCLEOTIDE SEQUENCE [LARGE SCALE GENOMIC DNA]</scope>
</reference>
<dbReference type="SMART" id="SM01120">
    <property type="entry name" value="Dak2"/>
    <property type="match status" value="1"/>
</dbReference>
<sequence>MDKIQKFFVSEMEISKDFLRKIFEKFYARISPRKEEVNKMNYFPIPDCDTGDNLAATLRGVIRGIKQGGYLSKKDLINSLQEEILLEAGRGNAGVIFTGWFAGFLNSLKEGLVLNAETLSQAMEEGKNWGYRVFDKPREGTILDPISISAQTALLVSQREKNLISLFEEIISRAKISVEKTTEKLDDLLKERNTPREIKALKKKKVVDAGALGFLIFLESFQEVIMEKIKERGGAVVVIKGKENLDREVFKKRFSPLGDSLDINISPSSKNATIHIHTDFPEKIAEISLEFGEIKDFRIEDLTEEV</sequence>
<protein>
    <recommendedName>
        <fullName evidence="1">DhaL domain-containing protein</fullName>
    </recommendedName>
</protein>
<dbReference type="SUPFAM" id="SSF101473">
    <property type="entry name" value="DhaL-like"/>
    <property type="match status" value="1"/>
</dbReference>
<dbReference type="Proteomes" id="UP000230767">
    <property type="component" value="Unassembled WGS sequence"/>
</dbReference>
<dbReference type="PROSITE" id="PS51480">
    <property type="entry name" value="DHAL"/>
    <property type="match status" value="1"/>
</dbReference>
<evidence type="ECO:0000313" key="3">
    <source>
        <dbReference type="Proteomes" id="UP000230767"/>
    </source>
</evidence>
<dbReference type="Pfam" id="PF02734">
    <property type="entry name" value="Dak2"/>
    <property type="match status" value="1"/>
</dbReference>
<feature type="domain" description="DhaL" evidence="1">
    <location>
        <begin position="17"/>
        <end position="223"/>
    </location>
</feature>
<organism evidence="2 3">
    <name type="scientific">Candidatus Nealsonbacteria bacterium CG_4_10_14_0_8_um_filter_37_14</name>
    <dbReference type="NCBI Taxonomy" id="1974684"/>
    <lineage>
        <taxon>Bacteria</taxon>
        <taxon>Candidatus Nealsoniibacteriota</taxon>
    </lineage>
</organism>
<dbReference type="PANTHER" id="PTHR33434:SF2">
    <property type="entry name" value="FATTY ACID-BINDING PROTEIN TM_1468"/>
    <property type="match status" value="1"/>
</dbReference>
<dbReference type="EMBL" id="PFLW01000070">
    <property type="protein sequence ID" value="PIY88779.1"/>
    <property type="molecule type" value="Genomic_DNA"/>
</dbReference>
<dbReference type="PANTHER" id="PTHR33434">
    <property type="entry name" value="DEGV DOMAIN-CONTAINING PROTEIN DR_1986-RELATED"/>
    <property type="match status" value="1"/>
</dbReference>
<accession>A0A2M7R5W5</accession>
<name>A0A2M7R5W5_9BACT</name>
<dbReference type="GO" id="GO:0006071">
    <property type="term" value="P:glycerol metabolic process"/>
    <property type="evidence" value="ECO:0007669"/>
    <property type="project" value="InterPro"/>
</dbReference>
<dbReference type="InterPro" id="IPR048394">
    <property type="entry name" value="FakA-like_M"/>
</dbReference>